<organism evidence="1">
    <name type="scientific">hydrothermal vent metagenome</name>
    <dbReference type="NCBI Taxonomy" id="652676"/>
    <lineage>
        <taxon>unclassified sequences</taxon>
        <taxon>metagenomes</taxon>
        <taxon>ecological metagenomes</taxon>
    </lineage>
</organism>
<dbReference type="AlphaFoldDB" id="A0A3B0YCU3"/>
<dbReference type="EMBL" id="UOFL01000034">
    <property type="protein sequence ID" value="VAW71999.1"/>
    <property type="molecule type" value="Genomic_DNA"/>
</dbReference>
<evidence type="ECO:0000313" key="1">
    <source>
        <dbReference type="EMBL" id="VAW71999.1"/>
    </source>
</evidence>
<sequence>MDRKLINNNISNKVTQSIFTTALLLVTLGNVSVSTVFANDKHSEINNTKNAIAYNKSRQKHVIKSSGYDVNGYNAAGYNKYGYNVHGYDKEGVNVLGHYDSQQVKH</sequence>
<proteinExistence type="predicted"/>
<accession>A0A3B0YCU3</accession>
<protein>
    <submittedName>
        <fullName evidence="1">Uncharacterized protein</fullName>
    </submittedName>
</protein>
<reference evidence="1" key="1">
    <citation type="submission" date="2018-06" db="EMBL/GenBank/DDBJ databases">
        <authorList>
            <person name="Zhirakovskaya E."/>
        </authorList>
    </citation>
    <scope>NUCLEOTIDE SEQUENCE</scope>
</reference>
<gene>
    <name evidence="1" type="ORF">MNBD_GAMMA12-3000</name>
</gene>
<name>A0A3B0YCU3_9ZZZZ</name>